<reference evidence="1 2" key="1">
    <citation type="journal article" date="2014" name="Genome Announc.">
        <title>Draft Genome Sequence of Streptomyces roseochromogenes subsp. oscitans DS 12.976, Producer of the Aminocoumarin Antibiotic Clorobiocin.</title>
        <authorList>
            <person name="Ruckert C."/>
            <person name="Kalinowski J."/>
            <person name="Heide L."/>
            <person name="Apel A.K."/>
        </authorList>
    </citation>
    <scope>NUCLEOTIDE SEQUENCE [LARGE SCALE GENOMIC DNA]</scope>
    <source>
        <strain evidence="1 2">DS 12.976</strain>
        <plasmid evidence="1">pSros1</plasmid>
    </source>
</reference>
<organism evidence="1 2">
    <name type="scientific">Streptomyces roseochromogenus subsp. oscitans DS 12.976</name>
    <dbReference type="NCBI Taxonomy" id="1352936"/>
    <lineage>
        <taxon>Bacteria</taxon>
        <taxon>Bacillati</taxon>
        <taxon>Actinomycetota</taxon>
        <taxon>Actinomycetes</taxon>
        <taxon>Kitasatosporales</taxon>
        <taxon>Streptomycetaceae</taxon>
        <taxon>Streptomyces</taxon>
    </lineage>
</organism>
<gene>
    <name evidence="1" type="ORF">M878_45840</name>
</gene>
<dbReference type="EMBL" id="AWQX01000399">
    <property type="protein sequence ID" value="EST17993.1"/>
    <property type="molecule type" value="Genomic_DNA"/>
</dbReference>
<sequence>MSTHTVMAAPSLPRPRSAPAQELTAAAVGPVPYNWLEPTGRRDQVLTAWGRRQLAEVPVGLSFDTILVPGALARDVLDRVRAAGIHPGPVILGPSGAEVIIRLDSAPGWCAPNSLLLRRGALLLLPPPTVHVPKMMAARSWLIPPAQREASVPPGDGLPSGDDLLRPYLAAVQAAAAAVRLADPGSPSADRMDR</sequence>
<proteinExistence type="predicted"/>
<dbReference type="OrthoDB" id="4335068at2"/>
<dbReference type="Proteomes" id="UP000017984">
    <property type="component" value="Plasmid pSros1"/>
</dbReference>
<name>V6JE43_STRRC</name>
<accession>V6JE43</accession>
<geneLocation type="plasmid" evidence="1 2">
    <name>pSros1</name>
</geneLocation>
<comment type="caution">
    <text evidence="1">The sequence shown here is derived from an EMBL/GenBank/DDBJ whole genome shotgun (WGS) entry which is preliminary data.</text>
</comment>
<protein>
    <submittedName>
        <fullName evidence="1">Uncharacterized protein</fullName>
    </submittedName>
</protein>
<dbReference type="RefSeq" id="WP_023554020.1">
    <property type="nucleotide sequence ID" value="NZ_CM002286.1"/>
</dbReference>
<evidence type="ECO:0000313" key="2">
    <source>
        <dbReference type="Proteomes" id="UP000017984"/>
    </source>
</evidence>
<keyword evidence="1" id="KW-0614">Plasmid</keyword>
<dbReference type="PATRIC" id="fig|1352936.5.peg.9533"/>
<dbReference type="HOGENOM" id="CLU_1401798_0_0_11"/>
<evidence type="ECO:0000313" key="1">
    <source>
        <dbReference type="EMBL" id="EST17993.1"/>
    </source>
</evidence>
<keyword evidence="2" id="KW-1185">Reference proteome</keyword>
<dbReference type="AlphaFoldDB" id="V6JE43"/>